<dbReference type="Proteomes" id="UP000238825">
    <property type="component" value="Chromosome"/>
</dbReference>
<evidence type="ECO:0000313" key="3">
    <source>
        <dbReference type="Proteomes" id="UP000238825"/>
    </source>
</evidence>
<gene>
    <name evidence="1" type="ORF">LS41612_10765</name>
    <name evidence="2" type="ORF">NCTC10338_02574</name>
</gene>
<evidence type="ECO:0000313" key="1">
    <source>
        <dbReference type="EMBL" id="AVK96714.1"/>
    </source>
</evidence>
<dbReference type="Gene3D" id="3.30.420.280">
    <property type="match status" value="1"/>
</dbReference>
<organism evidence="1 3">
    <name type="scientific">Lysinibacillus sphaericus</name>
    <name type="common">Bacillus sphaericus</name>
    <dbReference type="NCBI Taxonomy" id="1421"/>
    <lineage>
        <taxon>Bacteria</taxon>
        <taxon>Bacillati</taxon>
        <taxon>Bacillota</taxon>
        <taxon>Bacilli</taxon>
        <taxon>Bacillales</taxon>
        <taxon>Bacillaceae</taxon>
        <taxon>Lysinibacillus</taxon>
    </lineage>
</organism>
<protein>
    <submittedName>
        <fullName evidence="1 2">Terminase</fullName>
    </submittedName>
</protein>
<dbReference type="InterPro" id="IPR027417">
    <property type="entry name" value="P-loop_NTPase"/>
</dbReference>
<dbReference type="GeneID" id="48276682"/>
<proteinExistence type="predicted"/>
<reference evidence="2 4" key="2">
    <citation type="submission" date="2018-06" db="EMBL/GenBank/DDBJ databases">
        <authorList>
            <consortium name="Pathogen Informatics"/>
            <person name="Doyle S."/>
        </authorList>
    </citation>
    <scope>NUCLEOTIDE SEQUENCE [LARGE SCALE GENOMIC DNA]</scope>
    <source>
        <strain evidence="2 4">NCTC10338</strain>
    </source>
</reference>
<dbReference type="InterPro" id="IPR006437">
    <property type="entry name" value="Phage_terminase_lsu"/>
</dbReference>
<name>A0A2S0K0E7_LYSSH</name>
<dbReference type="Proteomes" id="UP000255295">
    <property type="component" value="Unassembled WGS sequence"/>
</dbReference>
<dbReference type="AlphaFoldDB" id="A0A2S0K0E7"/>
<dbReference type="EMBL" id="CP019980">
    <property type="protein sequence ID" value="AVK96714.1"/>
    <property type="molecule type" value="Genomic_DNA"/>
</dbReference>
<accession>A0A2S0K0E7</accession>
<evidence type="ECO:0000313" key="2">
    <source>
        <dbReference type="EMBL" id="SUV17471.1"/>
    </source>
</evidence>
<dbReference type="EMBL" id="UFSZ01000001">
    <property type="protein sequence ID" value="SUV17471.1"/>
    <property type="molecule type" value="Genomic_DNA"/>
</dbReference>
<dbReference type="Pfam" id="PF03237">
    <property type="entry name" value="Terminase_6N"/>
    <property type="match status" value="1"/>
</dbReference>
<reference evidence="1 3" key="1">
    <citation type="submission" date="2017-03" db="EMBL/GenBank/DDBJ databases">
        <title>The whole genome sequencing and assembly of Lysinibacillus sphaericus DSM 28T strain.</title>
        <authorList>
            <person name="Lee Y.-J."/>
            <person name="Yi H."/>
            <person name="Bahn Y.-S."/>
            <person name="Kim J.F."/>
            <person name="Lee D.-W."/>
        </authorList>
    </citation>
    <scope>NUCLEOTIDE SEQUENCE [LARGE SCALE GENOMIC DNA]</scope>
    <source>
        <strain evidence="1 3">DSM 28</strain>
    </source>
</reference>
<sequence length="402" mass="46248">MTELTPKQKDVMDSFIQENPKIILASGAKRAGKTFVFILLFLMHIAKYEGQGLSFIIGGATQASIRRNILNDMEVILGKELNLNKSNAVSVFGNKIYCFDGANSDTWKKVRGFTATGALLNEGTALHDSFVKEVISRCSYQGARILIDTNTENPAHSIKTDYIDKDGQMLDNGRLNIRAFHFTLFDNIFLDPEYVESIIASTPSGVFTDRDIYGLWVAAEGIVYKDFNKDRHYISSKEFEKLNIVKYFAAVDWGYEHFGVIGVFAEDEKRNVYLCEEHARQHQEIDYWVDVAKDIKKRYGNLNFYCDSARTEHVQRFRREGLRAFNANKKVIAGIEEVAKMFKIGRLFIVEDKVKRFKDEIYQYAWNGTTGQPIKLWDDVMDMIRYGIYTHYQKAILKGKNR</sequence>
<dbReference type="NCBIfam" id="TIGR01547">
    <property type="entry name" value="phage_term_2"/>
    <property type="match status" value="1"/>
</dbReference>
<evidence type="ECO:0000313" key="4">
    <source>
        <dbReference type="Proteomes" id="UP000255295"/>
    </source>
</evidence>
<dbReference type="Gene3D" id="3.40.50.300">
    <property type="entry name" value="P-loop containing nucleotide triphosphate hydrolases"/>
    <property type="match status" value="1"/>
</dbReference>
<dbReference type="RefSeq" id="WP_029747456.1">
    <property type="nucleotide sequence ID" value="NZ_BJNS01000045.1"/>
</dbReference>